<dbReference type="CDD" id="cd13120">
    <property type="entry name" value="BF2867_like_N"/>
    <property type="match status" value="1"/>
</dbReference>
<dbReference type="PROSITE" id="PS51257">
    <property type="entry name" value="PROKAR_LIPOPROTEIN"/>
    <property type="match status" value="1"/>
</dbReference>
<dbReference type="EMBL" id="JADIMG010000043">
    <property type="protein sequence ID" value="MBO8459512.1"/>
    <property type="molecule type" value="Genomic_DNA"/>
</dbReference>
<evidence type="ECO:0000313" key="1">
    <source>
        <dbReference type="EMBL" id="MBO8459512.1"/>
    </source>
</evidence>
<protein>
    <submittedName>
        <fullName evidence="1">Uncharacterized protein</fullName>
    </submittedName>
</protein>
<comment type="caution">
    <text evidence="1">The sequence shown here is derived from an EMBL/GenBank/DDBJ whole genome shotgun (WGS) entry which is preliminary data.</text>
</comment>
<name>A0A9D9N401_9BACT</name>
<dbReference type="InterPro" id="IPR042278">
    <property type="entry name" value="Mfa-like_1_N"/>
</dbReference>
<evidence type="ECO:0000313" key="2">
    <source>
        <dbReference type="Proteomes" id="UP000823641"/>
    </source>
</evidence>
<dbReference type="InterPro" id="IPR017946">
    <property type="entry name" value="PLC-like_Pdiesterase_TIM-brl"/>
</dbReference>
<dbReference type="GO" id="GO:0008081">
    <property type="term" value="F:phosphoric diester hydrolase activity"/>
    <property type="evidence" value="ECO:0007669"/>
    <property type="project" value="InterPro"/>
</dbReference>
<dbReference type="Gene3D" id="2.60.40.2620">
    <property type="entry name" value="Fimbrillin-like"/>
    <property type="match status" value="1"/>
</dbReference>
<dbReference type="Proteomes" id="UP000823641">
    <property type="component" value="Unassembled WGS sequence"/>
</dbReference>
<reference evidence="1" key="1">
    <citation type="submission" date="2020-10" db="EMBL/GenBank/DDBJ databases">
        <authorList>
            <person name="Gilroy R."/>
        </authorList>
    </citation>
    <scope>NUCLEOTIDE SEQUENCE</scope>
    <source>
        <strain evidence="1">G3-3990</strain>
    </source>
</reference>
<sequence length="773" mass="85951">MKKNIFIAGAFAIVLAGCQDDNIGRNGEPASAGDEVLFSVEHADFDFNESSGSRTIYGERNGNSYPIYWVNGDKIGIFCPQGSSSDNTSQFDYQVMVENEESTVGTLAKVNPGENGLQWGDGDEHDFYAIYPASASEGGISATEVKCNIPLSQDPLRIEYDAETGTYMAYPNMNYAYMYAHQQVSRLNQGNQPISLNFKPLVTVLEITVNGPSSTPEGGDWQISQINVRSNENITGDFKLTVTDDPEDLDDGKCTSVANGTVSNLLSINTYYNGEPVTLKAGEKLVVKAFMLPYANPDASTTTVTVTLGTGSVTKTLSTADIQSGKINITSLPALPMALETNTYYWMSAMDSRTYVSQLSIPGSHNSYSFDEDLQRGENTQMTAFQTMNIEDQFAMGARAFSFMVGFDRNEALEAVKYDSSFGSHYSNWNNDYNMYVYDGGNQGDNFETALDNYVSMLQNAVNDYPVKGRTCLDFIVLNIDYKQITSSGVDSRDKYTEVRRWIREVDRILNQSKYQGIFVTDVNSKTTLKDLAGKIVVFVNYQAPTFPVSEGACKEGWGGYGEQYEGYTYVPSSSNQYILTRRVYNESGEELTDSFWNLNDRDITYPYYLTPEGTATGLQVWKQTLQRLDNPSLSSYPYYDDYSGRISTKVNITKSFFQTAITNNTQEGDAGLNQWYVNDLGGFCVVNESGSYNPDNGDSGNTVLAAHEVNSEIYNYLIDPDNNSGPLGVVLMNFFGVERMDDESASNLNIYGEWLSRTIIENNYNFFLKRAE</sequence>
<gene>
    <name evidence="1" type="ORF">IAA73_04165</name>
</gene>
<dbReference type="InterPro" id="IPR025049">
    <property type="entry name" value="Mfa-like_1"/>
</dbReference>
<dbReference type="GO" id="GO:0006629">
    <property type="term" value="P:lipid metabolic process"/>
    <property type="evidence" value="ECO:0007669"/>
    <property type="project" value="InterPro"/>
</dbReference>
<reference evidence="1" key="2">
    <citation type="journal article" date="2021" name="PeerJ">
        <title>Extensive microbial diversity within the chicken gut microbiome revealed by metagenomics and culture.</title>
        <authorList>
            <person name="Gilroy R."/>
            <person name="Ravi A."/>
            <person name="Getino M."/>
            <person name="Pursley I."/>
            <person name="Horton D.L."/>
            <person name="Alikhan N.F."/>
            <person name="Baker D."/>
            <person name="Gharbi K."/>
            <person name="Hall N."/>
            <person name="Watson M."/>
            <person name="Adriaenssens E.M."/>
            <person name="Foster-Nyarko E."/>
            <person name="Jarju S."/>
            <person name="Secka A."/>
            <person name="Antonio M."/>
            <person name="Oren A."/>
            <person name="Chaudhuri R.R."/>
            <person name="La Ragione R."/>
            <person name="Hildebrand F."/>
            <person name="Pallen M.J."/>
        </authorList>
    </citation>
    <scope>NUCLEOTIDE SEQUENCE</scope>
    <source>
        <strain evidence="1">G3-3990</strain>
    </source>
</reference>
<dbReference type="AlphaFoldDB" id="A0A9D9N401"/>
<dbReference type="Gene3D" id="3.20.20.190">
    <property type="entry name" value="Phosphatidylinositol (PI) phosphodiesterase"/>
    <property type="match status" value="1"/>
</dbReference>
<proteinExistence type="predicted"/>
<accession>A0A9D9N401</accession>
<dbReference type="SUPFAM" id="SSF51695">
    <property type="entry name" value="PLC-like phosphodiesterases"/>
    <property type="match status" value="1"/>
</dbReference>
<organism evidence="1 2">
    <name type="scientific">Candidatus Gallipaludibacter merdavium</name>
    <dbReference type="NCBI Taxonomy" id="2840839"/>
    <lineage>
        <taxon>Bacteria</taxon>
        <taxon>Pseudomonadati</taxon>
        <taxon>Bacteroidota</taxon>
        <taxon>Bacteroidia</taxon>
        <taxon>Bacteroidales</taxon>
        <taxon>Candidatus Gallipaludibacter</taxon>
    </lineage>
</organism>
<dbReference type="Pfam" id="PF13149">
    <property type="entry name" value="Mfa_like_1"/>
    <property type="match status" value="1"/>
</dbReference>